<keyword evidence="2" id="KW-0732">Signal</keyword>
<feature type="region of interest" description="Disordered" evidence="1">
    <location>
        <begin position="247"/>
        <end position="275"/>
    </location>
</feature>
<comment type="caution">
    <text evidence="3">The sequence shown here is derived from an EMBL/GenBank/DDBJ whole genome shotgun (WGS) entry which is preliminary data.</text>
</comment>
<protein>
    <submittedName>
        <fullName evidence="3">Uncharacterized protein</fullName>
    </submittedName>
</protein>
<evidence type="ECO:0000256" key="1">
    <source>
        <dbReference type="SAM" id="MobiDB-lite"/>
    </source>
</evidence>
<sequence length="321" mass="36639">MSKVFWAQALLLFYALFLLTAYNTPRSQLPPRFILQQTACSHCSRVSLFGTVNSTHCARIILWSRNYVSFPPPEIRDIVPKPYDEYTFEQFTGVLKRASQWLESESPVKLYNLQTLFVKAKLDDMEAGGRVCECYVTHVTQKSRLARRRSPGTALYRKVRVLVRYLKVMRIVYSTFPECAADFKELRPPRCLTHRVFMPTLRRAGDEVPVVTAIREIKASMGRWSAGLRGNILCAESLTVDYHIPTGRGPSKIDASAPSKSETEAGAMGEHPQRQQRTRVVLYFRVYTDCPEDTQPRVSRPQLHAGNSSQAGSEKRRCRIM</sequence>
<name>A0A9J6FP44_HAELO</name>
<evidence type="ECO:0000313" key="4">
    <source>
        <dbReference type="Proteomes" id="UP000821853"/>
    </source>
</evidence>
<evidence type="ECO:0000313" key="3">
    <source>
        <dbReference type="EMBL" id="KAH9364025.1"/>
    </source>
</evidence>
<dbReference type="EMBL" id="JABSTR010000002">
    <property type="protein sequence ID" value="KAH9364025.1"/>
    <property type="molecule type" value="Genomic_DNA"/>
</dbReference>
<accession>A0A9J6FP44</accession>
<dbReference type="OrthoDB" id="6483046at2759"/>
<proteinExistence type="predicted"/>
<feature type="signal peptide" evidence="2">
    <location>
        <begin position="1"/>
        <end position="21"/>
    </location>
</feature>
<keyword evidence="4" id="KW-1185">Reference proteome</keyword>
<reference evidence="3 4" key="1">
    <citation type="journal article" date="2020" name="Cell">
        <title>Large-Scale Comparative Analyses of Tick Genomes Elucidate Their Genetic Diversity and Vector Capacities.</title>
        <authorList>
            <consortium name="Tick Genome and Microbiome Consortium (TIGMIC)"/>
            <person name="Jia N."/>
            <person name="Wang J."/>
            <person name="Shi W."/>
            <person name="Du L."/>
            <person name="Sun Y."/>
            <person name="Zhan W."/>
            <person name="Jiang J.F."/>
            <person name="Wang Q."/>
            <person name="Zhang B."/>
            <person name="Ji P."/>
            <person name="Bell-Sakyi L."/>
            <person name="Cui X.M."/>
            <person name="Yuan T.T."/>
            <person name="Jiang B.G."/>
            <person name="Yang W.F."/>
            <person name="Lam T.T."/>
            <person name="Chang Q.C."/>
            <person name="Ding S.J."/>
            <person name="Wang X.J."/>
            <person name="Zhu J.G."/>
            <person name="Ruan X.D."/>
            <person name="Zhao L."/>
            <person name="Wei J.T."/>
            <person name="Ye R.Z."/>
            <person name="Que T.C."/>
            <person name="Du C.H."/>
            <person name="Zhou Y.H."/>
            <person name="Cheng J.X."/>
            <person name="Dai P.F."/>
            <person name="Guo W.B."/>
            <person name="Han X.H."/>
            <person name="Huang E.J."/>
            <person name="Li L.F."/>
            <person name="Wei W."/>
            <person name="Gao Y.C."/>
            <person name="Liu J.Z."/>
            <person name="Shao H.Z."/>
            <person name="Wang X."/>
            <person name="Wang C.C."/>
            <person name="Yang T.C."/>
            <person name="Huo Q.B."/>
            <person name="Li W."/>
            <person name="Chen H.Y."/>
            <person name="Chen S.E."/>
            <person name="Zhou L.G."/>
            <person name="Ni X.B."/>
            <person name="Tian J.H."/>
            <person name="Sheng Y."/>
            <person name="Liu T."/>
            <person name="Pan Y.S."/>
            <person name="Xia L.Y."/>
            <person name="Li J."/>
            <person name="Zhao F."/>
            <person name="Cao W.C."/>
        </authorList>
    </citation>
    <scope>NUCLEOTIDE SEQUENCE [LARGE SCALE GENOMIC DNA]</scope>
    <source>
        <strain evidence="3">HaeL-2018</strain>
    </source>
</reference>
<dbReference type="AlphaFoldDB" id="A0A9J6FP44"/>
<gene>
    <name evidence="3" type="ORF">HPB48_015348</name>
</gene>
<dbReference type="VEuPathDB" id="VectorBase:HLOH_059597"/>
<dbReference type="OMA" id="LLTCHNI"/>
<dbReference type="Proteomes" id="UP000821853">
    <property type="component" value="Chromosome 10"/>
</dbReference>
<feature type="chain" id="PRO_5039936230" evidence="2">
    <location>
        <begin position="22"/>
        <end position="321"/>
    </location>
</feature>
<evidence type="ECO:0000256" key="2">
    <source>
        <dbReference type="SAM" id="SignalP"/>
    </source>
</evidence>
<feature type="region of interest" description="Disordered" evidence="1">
    <location>
        <begin position="293"/>
        <end position="321"/>
    </location>
</feature>
<organism evidence="3 4">
    <name type="scientific">Haemaphysalis longicornis</name>
    <name type="common">Bush tick</name>
    <dbReference type="NCBI Taxonomy" id="44386"/>
    <lineage>
        <taxon>Eukaryota</taxon>
        <taxon>Metazoa</taxon>
        <taxon>Ecdysozoa</taxon>
        <taxon>Arthropoda</taxon>
        <taxon>Chelicerata</taxon>
        <taxon>Arachnida</taxon>
        <taxon>Acari</taxon>
        <taxon>Parasitiformes</taxon>
        <taxon>Ixodida</taxon>
        <taxon>Ixodoidea</taxon>
        <taxon>Ixodidae</taxon>
        <taxon>Haemaphysalinae</taxon>
        <taxon>Haemaphysalis</taxon>
    </lineage>
</organism>